<keyword evidence="5" id="KW-1185">Reference proteome</keyword>
<dbReference type="GO" id="GO:0005737">
    <property type="term" value="C:cytoplasm"/>
    <property type="evidence" value="ECO:0007669"/>
    <property type="project" value="TreeGrafter"/>
</dbReference>
<reference evidence="1" key="1">
    <citation type="submission" date="2021-02" db="EMBL/GenBank/DDBJ databases">
        <authorList>
            <person name="Nowell W R."/>
        </authorList>
    </citation>
    <scope>NUCLEOTIDE SEQUENCE</scope>
</reference>
<name>A0A814R9F0_9BILA</name>
<evidence type="ECO:0000313" key="4">
    <source>
        <dbReference type="EMBL" id="CAF4031166.1"/>
    </source>
</evidence>
<proteinExistence type="predicted"/>
<evidence type="ECO:0000313" key="5">
    <source>
        <dbReference type="Proteomes" id="UP000663829"/>
    </source>
</evidence>
<dbReference type="PANTHER" id="PTHR16453:SF9">
    <property type="entry name" value="GATOR COMPLEX PROTEIN MIOS"/>
    <property type="match status" value="1"/>
</dbReference>
<gene>
    <name evidence="1" type="ORF">GPM918_LOCUS20142</name>
    <name evidence="2" type="ORF">OVA965_LOCUS25010</name>
    <name evidence="3" type="ORF">SRO942_LOCUS20139</name>
    <name evidence="4" type="ORF">TMI583_LOCUS25733</name>
</gene>
<dbReference type="EMBL" id="CAJNOQ010006289">
    <property type="protein sequence ID" value="CAF1130009.1"/>
    <property type="molecule type" value="Genomic_DNA"/>
</dbReference>
<dbReference type="Proteomes" id="UP000682733">
    <property type="component" value="Unassembled WGS sequence"/>
</dbReference>
<dbReference type="EMBL" id="CAJOBC010006289">
    <property type="protein sequence ID" value="CAF3893730.1"/>
    <property type="molecule type" value="Genomic_DNA"/>
</dbReference>
<dbReference type="PANTHER" id="PTHR16453">
    <property type="entry name" value="WD40 DOMAIN-CONTAINING PROTEIN MIO FAMILY MEMBER"/>
    <property type="match status" value="1"/>
</dbReference>
<dbReference type="InterPro" id="IPR037593">
    <property type="entry name" value="MIOS/Sea4"/>
</dbReference>
<dbReference type="Proteomes" id="UP000663829">
    <property type="component" value="Unassembled WGS sequence"/>
</dbReference>
<dbReference type="Pfam" id="PF21720">
    <property type="entry name" value="MIOS_WD40"/>
    <property type="match status" value="1"/>
</dbReference>
<dbReference type="Proteomes" id="UP000681722">
    <property type="component" value="Unassembled WGS sequence"/>
</dbReference>
<dbReference type="OrthoDB" id="341486at2759"/>
<dbReference type="InterPro" id="IPR036322">
    <property type="entry name" value="WD40_repeat_dom_sf"/>
</dbReference>
<dbReference type="Proteomes" id="UP000677228">
    <property type="component" value="Unassembled WGS sequence"/>
</dbReference>
<evidence type="ECO:0000313" key="2">
    <source>
        <dbReference type="EMBL" id="CAF1222957.1"/>
    </source>
</evidence>
<protein>
    <submittedName>
        <fullName evidence="1">Uncharacterized protein</fullName>
    </submittedName>
</protein>
<evidence type="ECO:0000313" key="1">
    <source>
        <dbReference type="EMBL" id="CAF1130009.1"/>
    </source>
</evidence>
<dbReference type="SUPFAM" id="SSF50978">
    <property type="entry name" value="WD40 repeat-like"/>
    <property type="match status" value="1"/>
</dbReference>
<organism evidence="1 5">
    <name type="scientific">Didymodactylos carnosus</name>
    <dbReference type="NCBI Taxonomy" id="1234261"/>
    <lineage>
        <taxon>Eukaryota</taxon>
        <taxon>Metazoa</taxon>
        <taxon>Spiralia</taxon>
        <taxon>Gnathifera</taxon>
        <taxon>Rotifera</taxon>
        <taxon>Eurotatoria</taxon>
        <taxon>Bdelloidea</taxon>
        <taxon>Philodinida</taxon>
        <taxon>Philodinidae</taxon>
        <taxon>Didymodactylos</taxon>
    </lineage>
</organism>
<sequence>MRMNQRTEICWSPNISNDLAEIGAEIIIHVFDKPTKKCTSNRRLNFTYPVQEKNSIKCAAWWPSTEYPYTFALGQTNGRIIFENVKDHHHPLCHRTIDSKQGRACSALSWNTDSPYLLLSGFERNRTDNCVVLWDVQTSKQSISTTNQPPTRISQQNPNDVEYKRLDNTNPVKALFETGMGEACSSLTWIRPETRFFAACTAFGRLIKLYDPRGILILLSLYLPRDHS</sequence>
<evidence type="ECO:0000313" key="3">
    <source>
        <dbReference type="EMBL" id="CAF3893730.1"/>
    </source>
</evidence>
<comment type="caution">
    <text evidence="1">The sequence shown here is derived from an EMBL/GenBank/DDBJ whole genome shotgun (WGS) entry which is preliminary data.</text>
</comment>
<accession>A0A814R9F0</accession>
<dbReference type="EMBL" id="CAJOBA010036854">
    <property type="protein sequence ID" value="CAF4031166.1"/>
    <property type="molecule type" value="Genomic_DNA"/>
</dbReference>
<dbReference type="AlphaFoldDB" id="A0A814R9F0"/>
<dbReference type="InterPro" id="IPR015943">
    <property type="entry name" value="WD40/YVTN_repeat-like_dom_sf"/>
</dbReference>
<dbReference type="Gene3D" id="2.130.10.10">
    <property type="entry name" value="YVTN repeat-like/Quinoprotein amine dehydrogenase"/>
    <property type="match status" value="1"/>
</dbReference>
<dbReference type="EMBL" id="CAJNOK010015312">
    <property type="protein sequence ID" value="CAF1222957.1"/>
    <property type="molecule type" value="Genomic_DNA"/>
</dbReference>